<sequence length="274" mass="29053">MNTAKARVLLISLLDAALDIVVPIAVYLALQPLGVPAILSLAAGGILIGGKAAFGKLTDTGERDTALLLTSTVIALAVLFGLYVVGVNTAIAMAAGLVVQGIGVAISITRRRKLDGFALLVLTELALGIALSFVTSGDPRFLVARPAFYTFVAALYVFVTVFRGKAFMFIASRPMAVAGDPKRDVAYDRAWQNSAEFRRLERIGTAAFAVVLLAESVLRVVLAFQFNADEVMASSLVSQLPVIALFVLFILGFKVILVPRLTKLVEAEMPVDAA</sequence>
<protein>
    <submittedName>
        <fullName evidence="2">VC0807 family protein</fullName>
    </submittedName>
</protein>
<dbReference type="NCBIfam" id="NF041646">
    <property type="entry name" value="VC0807_fam"/>
    <property type="match status" value="1"/>
</dbReference>
<reference evidence="2 3" key="1">
    <citation type="submission" date="2024-09" db="EMBL/GenBank/DDBJ databases">
        <authorList>
            <person name="Sun Q."/>
            <person name="Mori K."/>
        </authorList>
    </citation>
    <scope>NUCLEOTIDE SEQUENCE [LARGE SCALE GENOMIC DNA]</scope>
    <source>
        <strain evidence="2 3">TBRC 1432</strain>
    </source>
</reference>
<keyword evidence="3" id="KW-1185">Reference proteome</keyword>
<proteinExistence type="predicted"/>
<dbReference type="Proteomes" id="UP001589810">
    <property type="component" value="Unassembled WGS sequence"/>
</dbReference>
<keyword evidence="1" id="KW-0472">Membrane</keyword>
<comment type="caution">
    <text evidence="2">The sequence shown here is derived from an EMBL/GenBank/DDBJ whole genome shotgun (WGS) entry which is preliminary data.</text>
</comment>
<feature type="transmembrane region" description="Helical" evidence="1">
    <location>
        <begin position="7"/>
        <end position="29"/>
    </location>
</feature>
<name>A0ABV6MQX2_9PSEU</name>
<keyword evidence="1" id="KW-1133">Transmembrane helix</keyword>
<feature type="transmembrane region" description="Helical" evidence="1">
    <location>
        <begin position="203"/>
        <end position="224"/>
    </location>
</feature>
<feature type="transmembrane region" description="Helical" evidence="1">
    <location>
        <begin position="35"/>
        <end position="54"/>
    </location>
</feature>
<gene>
    <name evidence="2" type="ORF">ACFFH7_12110</name>
</gene>
<evidence type="ECO:0000313" key="2">
    <source>
        <dbReference type="EMBL" id="MFC0542231.1"/>
    </source>
</evidence>
<evidence type="ECO:0000256" key="1">
    <source>
        <dbReference type="SAM" id="Phobius"/>
    </source>
</evidence>
<evidence type="ECO:0000313" key="3">
    <source>
        <dbReference type="Proteomes" id="UP001589810"/>
    </source>
</evidence>
<feature type="transmembrane region" description="Helical" evidence="1">
    <location>
        <begin position="91"/>
        <end position="109"/>
    </location>
</feature>
<feature type="transmembrane region" description="Helical" evidence="1">
    <location>
        <begin position="116"/>
        <end position="135"/>
    </location>
</feature>
<keyword evidence="1" id="KW-0812">Transmembrane</keyword>
<feature type="transmembrane region" description="Helical" evidence="1">
    <location>
        <begin position="236"/>
        <end position="257"/>
    </location>
</feature>
<dbReference type="EMBL" id="JBHLUD010000003">
    <property type="protein sequence ID" value="MFC0542231.1"/>
    <property type="molecule type" value="Genomic_DNA"/>
</dbReference>
<accession>A0ABV6MQX2</accession>
<feature type="transmembrane region" description="Helical" evidence="1">
    <location>
        <begin position="66"/>
        <end position="85"/>
    </location>
</feature>
<feature type="transmembrane region" description="Helical" evidence="1">
    <location>
        <begin position="147"/>
        <end position="164"/>
    </location>
</feature>
<organism evidence="2 3">
    <name type="scientific">Kutzneria chonburiensis</name>
    <dbReference type="NCBI Taxonomy" id="1483604"/>
    <lineage>
        <taxon>Bacteria</taxon>
        <taxon>Bacillati</taxon>
        <taxon>Actinomycetota</taxon>
        <taxon>Actinomycetes</taxon>
        <taxon>Pseudonocardiales</taxon>
        <taxon>Pseudonocardiaceae</taxon>
        <taxon>Kutzneria</taxon>
    </lineage>
</organism>
<dbReference type="RefSeq" id="WP_273942960.1">
    <property type="nucleotide sequence ID" value="NZ_CP097263.1"/>
</dbReference>